<dbReference type="EMBL" id="KN880789">
    <property type="protein sequence ID" value="KIY62394.1"/>
    <property type="molecule type" value="Genomic_DNA"/>
</dbReference>
<evidence type="ECO:0000313" key="3">
    <source>
        <dbReference type="Proteomes" id="UP000054007"/>
    </source>
</evidence>
<protein>
    <recommendedName>
        <fullName evidence="1">Cryptic loci regulator 2 N-terminal domain-containing protein</fullName>
    </recommendedName>
</protein>
<dbReference type="Pfam" id="PF16761">
    <property type="entry name" value="Clr2_transil"/>
    <property type="match status" value="1"/>
</dbReference>
<dbReference type="InterPro" id="IPR031915">
    <property type="entry name" value="Clr2_N"/>
</dbReference>
<keyword evidence="3" id="KW-1185">Reference proteome</keyword>
<name>A0A0D7AX14_9AGAR</name>
<dbReference type="GO" id="GO:0030466">
    <property type="term" value="P:silent mating-type cassette heterochromatin formation"/>
    <property type="evidence" value="ECO:0007669"/>
    <property type="project" value="TreeGrafter"/>
</dbReference>
<dbReference type="Proteomes" id="UP000054007">
    <property type="component" value="Unassembled WGS sequence"/>
</dbReference>
<dbReference type="GO" id="GO:0031934">
    <property type="term" value="C:mating-type region heterochromatin"/>
    <property type="evidence" value="ECO:0007669"/>
    <property type="project" value="TreeGrafter"/>
</dbReference>
<dbReference type="OrthoDB" id="2421327at2759"/>
<dbReference type="AlphaFoldDB" id="A0A0D7AX14"/>
<reference evidence="2 3" key="1">
    <citation type="journal article" date="2015" name="Fungal Genet. Biol.">
        <title>Evolution of novel wood decay mechanisms in Agaricales revealed by the genome sequences of Fistulina hepatica and Cylindrobasidium torrendii.</title>
        <authorList>
            <person name="Floudas D."/>
            <person name="Held B.W."/>
            <person name="Riley R."/>
            <person name="Nagy L.G."/>
            <person name="Koehler G."/>
            <person name="Ransdell A.S."/>
            <person name="Younus H."/>
            <person name="Chow J."/>
            <person name="Chiniquy J."/>
            <person name="Lipzen A."/>
            <person name="Tritt A."/>
            <person name="Sun H."/>
            <person name="Haridas S."/>
            <person name="LaButti K."/>
            <person name="Ohm R.A."/>
            <person name="Kues U."/>
            <person name="Blanchette R.A."/>
            <person name="Grigoriev I.V."/>
            <person name="Minto R.E."/>
            <person name="Hibbett D.S."/>
        </authorList>
    </citation>
    <scope>NUCLEOTIDE SEQUENCE [LARGE SCALE GENOMIC DNA]</scope>
    <source>
        <strain evidence="2 3">FP15055 ss-10</strain>
    </source>
</reference>
<proteinExistence type="predicted"/>
<dbReference type="GO" id="GO:0070824">
    <property type="term" value="C:SHREC complex"/>
    <property type="evidence" value="ECO:0007669"/>
    <property type="project" value="InterPro"/>
</dbReference>
<dbReference type="GO" id="GO:0033553">
    <property type="term" value="C:rDNA heterochromatin"/>
    <property type="evidence" value="ECO:0007669"/>
    <property type="project" value="TreeGrafter"/>
</dbReference>
<dbReference type="PANTHER" id="PTHR38046">
    <property type="entry name" value="CRYPTIC LOCI REGULATOR 2"/>
    <property type="match status" value="1"/>
</dbReference>
<sequence>MPLPKELKRNYHPPANPIYIEPPTYSDGDSARWPTQLSEGSRVNPYKGIRLETWEHIPVNTSLSVAWQSMIGQTWADRLQLKGNRRSYMLSQWPKGYRLFVHKKFRDDGTTREDPYLFGGSGRYSSAHEFYAHFVALKLGTLKNCPCQCCTSTTSQKLINKGFAEVSVVRRAGTGLHKLHETHKPYEHPNAGSSVTLPPSSPPPVHFQPGQLVWICLGRSVLGQNPGETYWPALVDEHCAPEIAKRSTHSFATGSNSYRVSLLKYPGKAKAKVDVSKIIPHNSSYAAGLNPIPGSAFEKACQEVSRIELEGSL</sequence>
<evidence type="ECO:0000313" key="2">
    <source>
        <dbReference type="EMBL" id="KIY62394.1"/>
    </source>
</evidence>
<evidence type="ECO:0000259" key="1">
    <source>
        <dbReference type="Pfam" id="PF16761"/>
    </source>
</evidence>
<gene>
    <name evidence="2" type="ORF">CYLTODRAFT_447233</name>
</gene>
<feature type="domain" description="Cryptic loci regulator 2 N-terminal" evidence="1">
    <location>
        <begin position="88"/>
        <end position="150"/>
    </location>
</feature>
<dbReference type="InterPro" id="IPR038986">
    <property type="entry name" value="Clr2"/>
</dbReference>
<dbReference type="STRING" id="1314674.A0A0D7AX14"/>
<organism evidence="2 3">
    <name type="scientific">Cylindrobasidium torrendii FP15055 ss-10</name>
    <dbReference type="NCBI Taxonomy" id="1314674"/>
    <lineage>
        <taxon>Eukaryota</taxon>
        <taxon>Fungi</taxon>
        <taxon>Dikarya</taxon>
        <taxon>Basidiomycota</taxon>
        <taxon>Agaricomycotina</taxon>
        <taxon>Agaricomycetes</taxon>
        <taxon>Agaricomycetidae</taxon>
        <taxon>Agaricales</taxon>
        <taxon>Marasmiineae</taxon>
        <taxon>Physalacriaceae</taxon>
        <taxon>Cylindrobasidium</taxon>
    </lineage>
</organism>
<dbReference type="PANTHER" id="PTHR38046:SF1">
    <property type="entry name" value="CRYPTIC LOCI REGULATOR 2"/>
    <property type="match status" value="1"/>
</dbReference>
<accession>A0A0D7AX14</accession>